<accession>A0A016UJT2</accession>
<proteinExistence type="predicted"/>
<dbReference type="AlphaFoldDB" id="A0A016UJT2"/>
<sequence length="67" mass="7455">MWTRNPSIITSQLLPSSPQLLLQHSSTQLQLSKNGSNWGKDGSSWEKWDCSVLSDLTNITATSLLRP</sequence>
<name>A0A016UJT2_9BILA</name>
<dbReference type="Proteomes" id="UP000024635">
    <property type="component" value="Unassembled WGS sequence"/>
</dbReference>
<evidence type="ECO:0000313" key="2">
    <source>
        <dbReference type="Proteomes" id="UP000024635"/>
    </source>
</evidence>
<protein>
    <submittedName>
        <fullName evidence="1">Uncharacterized protein</fullName>
    </submittedName>
</protein>
<evidence type="ECO:0000313" key="1">
    <source>
        <dbReference type="EMBL" id="EYC15624.1"/>
    </source>
</evidence>
<keyword evidence="2" id="KW-1185">Reference proteome</keyword>
<organism evidence="1 2">
    <name type="scientific">Ancylostoma ceylanicum</name>
    <dbReference type="NCBI Taxonomy" id="53326"/>
    <lineage>
        <taxon>Eukaryota</taxon>
        <taxon>Metazoa</taxon>
        <taxon>Ecdysozoa</taxon>
        <taxon>Nematoda</taxon>
        <taxon>Chromadorea</taxon>
        <taxon>Rhabditida</taxon>
        <taxon>Rhabditina</taxon>
        <taxon>Rhabditomorpha</taxon>
        <taxon>Strongyloidea</taxon>
        <taxon>Ancylostomatidae</taxon>
        <taxon>Ancylostomatinae</taxon>
        <taxon>Ancylostoma</taxon>
    </lineage>
</organism>
<comment type="caution">
    <text evidence="1">The sequence shown here is derived from an EMBL/GenBank/DDBJ whole genome shotgun (WGS) entry which is preliminary data.</text>
</comment>
<dbReference type="EMBL" id="JARK01001372">
    <property type="protein sequence ID" value="EYC15624.1"/>
    <property type="molecule type" value="Genomic_DNA"/>
</dbReference>
<gene>
    <name evidence="1" type="primary">Acey_s0036.g3256</name>
    <name evidence="1" type="ORF">Y032_0036g3256</name>
</gene>
<reference evidence="2" key="1">
    <citation type="journal article" date="2015" name="Nat. Genet.">
        <title>The genome and transcriptome of the zoonotic hookworm Ancylostoma ceylanicum identify infection-specific gene families.</title>
        <authorList>
            <person name="Schwarz E.M."/>
            <person name="Hu Y."/>
            <person name="Antoshechkin I."/>
            <person name="Miller M.M."/>
            <person name="Sternberg P.W."/>
            <person name="Aroian R.V."/>
        </authorList>
    </citation>
    <scope>NUCLEOTIDE SEQUENCE</scope>
    <source>
        <strain evidence="2">HY135</strain>
    </source>
</reference>